<protein>
    <submittedName>
        <fullName evidence="2">Uncharacterized protein</fullName>
    </submittedName>
</protein>
<accession>A0ABQ4Y4T8</accession>
<organism evidence="2 3">
    <name type="scientific">Tanacetum coccineum</name>
    <dbReference type="NCBI Taxonomy" id="301880"/>
    <lineage>
        <taxon>Eukaryota</taxon>
        <taxon>Viridiplantae</taxon>
        <taxon>Streptophyta</taxon>
        <taxon>Embryophyta</taxon>
        <taxon>Tracheophyta</taxon>
        <taxon>Spermatophyta</taxon>
        <taxon>Magnoliopsida</taxon>
        <taxon>eudicotyledons</taxon>
        <taxon>Gunneridae</taxon>
        <taxon>Pentapetalae</taxon>
        <taxon>asterids</taxon>
        <taxon>campanulids</taxon>
        <taxon>Asterales</taxon>
        <taxon>Asteraceae</taxon>
        <taxon>Asteroideae</taxon>
        <taxon>Anthemideae</taxon>
        <taxon>Anthemidinae</taxon>
        <taxon>Tanacetum</taxon>
    </lineage>
</organism>
<proteinExistence type="predicted"/>
<dbReference type="EMBL" id="BQNB010010046">
    <property type="protein sequence ID" value="GJS71973.1"/>
    <property type="molecule type" value="Genomic_DNA"/>
</dbReference>
<reference evidence="2" key="1">
    <citation type="journal article" date="2022" name="Int. J. Mol. Sci.">
        <title>Draft Genome of Tanacetum Coccineum: Genomic Comparison of Closely Related Tanacetum-Family Plants.</title>
        <authorList>
            <person name="Yamashiro T."/>
            <person name="Shiraishi A."/>
            <person name="Nakayama K."/>
            <person name="Satake H."/>
        </authorList>
    </citation>
    <scope>NUCLEOTIDE SEQUENCE</scope>
</reference>
<feature type="region of interest" description="Disordered" evidence="1">
    <location>
        <begin position="448"/>
        <end position="490"/>
    </location>
</feature>
<reference evidence="2" key="2">
    <citation type="submission" date="2022-01" db="EMBL/GenBank/DDBJ databases">
        <authorList>
            <person name="Yamashiro T."/>
            <person name="Shiraishi A."/>
            <person name="Satake H."/>
            <person name="Nakayama K."/>
        </authorList>
    </citation>
    <scope>NUCLEOTIDE SEQUENCE</scope>
</reference>
<name>A0ABQ4Y4T8_9ASTR</name>
<keyword evidence="3" id="KW-1185">Reference proteome</keyword>
<comment type="caution">
    <text evidence="2">The sequence shown here is derived from an EMBL/GenBank/DDBJ whole genome shotgun (WGS) entry which is preliminary data.</text>
</comment>
<evidence type="ECO:0000313" key="2">
    <source>
        <dbReference type="EMBL" id="GJS71973.1"/>
    </source>
</evidence>
<gene>
    <name evidence="2" type="ORF">Tco_0704814</name>
</gene>
<dbReference type="Proteomes" id="UP001151760">
    <property type="component" value="Unassembled WGS sequence"/>
</dbReference>
<evidence type="ECO:0000313" key="3">
    <source>
        <dbReference type="Proteomes" id="UP001151760"/>
    </source>
</evidence>
<evidence type="ECO:0000256" key="1">
    <source>
        <dbReference type="SAM" id="MobiDB-lite"/>
    </source>
</evidence>
<sequence>MKELYDKVQESIKDSFKDFIPMGSEKERLWLQERNAKRLSRKRKATISEEQPSKKLKLRMETVDELRNYLRIVDFEKNAQDRESLEGISMITELQVIDSPDGEYLIIHRANNHFRAFDTLWEILHVLDRQDLYHLYRVVDDYYEHIPPTGLGLMLLGDLTIIWETAESSDDDFWKDQEEWEIIRWRFHESSGVHTLEIEDGTMIHMLAERRYPLSRELMIRMLDHGMEVEDETETAITLIHLFILWTTEDGITILHEPTPTQDTTFKQLEEERLGWEAAQRLQAQELADFEKQRVESLMKDDNLARQMSQDFEMTEAQRKRQQEVLASAANYSDAAWDIILARLQENPDLTSIIFGVEFTDDDFAARMVELVNTRRKELAEQRAQERRERPMTPSQLRQYMRTYVKNQGPAVYSTGWTMAQVRKLSPEQLQEEFDKIQRAVAFTRGFKRDGSPMTRASSKKLKTGGDDVNLEVPSHGVPQEEAGATPSQNVSQEEVAAPSHSQDIPQATQLKFHLTLNKLEASTAQTRATSLKKCWYHRKNDYASDAMSPSDDDTPVNFYDVVDWELLPTGLGSINVFYRKDNSRKCFTSLREILHLVTRADLMTIYGRVMTFYQDKKAAGIGLVLWGDLKVLMDSPEVNDGSDVWKNQQTWKIQSWKLYSYSGVHVLETVSGLVVHMFVDKKYPLSVNLIERMLDHQLEICHGTMGNELTTAVQLIAFLKKQISDSRRPKVHDCCGGLHVAVKEYAFGFKVLLFNPLVLSKTDLSRNLKYVVPTGRVKVPAGRYVVPTGKDNVIVSTGRTKVIPAVLYNLNRLEDLSRAGPTVKEGQKGFYHLIRVDGSSNRYSSMIRMLQNISREDLETLWKLVKTKHGNTRPEDVYEKVFWGDLKVMFEPDIKSKIWRSLQGYKVTVWKLFDSSGVHFVRFKNLHIFITAGTKVNAAGLQLLEELLLSKG</sequence>